<reference evidence="1 2" key="1">
    <citation type="submission" date="2019-11" db="EMBL/GenBank/DDBJ databases">
        <authorList>
            <person name="Dong K."/>
        </authorList>
    </citation>
    <scope>NUCLEOTIDE SEQUENCE [LARGE SCALE GENOMIC DNA]</scope>
    <source>
        <strain evidence="1 2">NBRC 112902</strain>
    </source>
</reference>
<protein>
    <submittedName>
        <fullName evidence="1">Uncharacterized protein</fullName>
    </submittedName>
</protein>
<dbReference type="RefSeq" id="WP_155042098.1">
    <property type="nucleotide sequence ID" value="NZ_WMIG01000026.1"/>
</dbReference>
<gene>
    <name evidence="1" type="ORF">GL300_23390</name>
</gene>
<name>A0A844HUX7_9RHOB</name>
<evidence type="ECO:0000313" key="1">
    <source>
        <dbReference type="EMBL" id="MTH62147.1"/>
    </source>
</evidence>
<dbReference type="AlphaFoldDB" id="A0A844HUX7"/>
<keyword evidence="2" id="KW-1185">Reference proteome</keyword>
<dbReference type="Gene3D" id="1.10.10.60">
    <property type="entry name" value="Homeodomain-like"/>
    <property type="match status" value="1"/>
</dbReference>
<dbReference type="EMBL" id="WMIG01000026">
    <property type="protein sequence ID" value="MTH62147.1"/>
    <property type="molecule type" value="Genomic_DNA"/>
</dbReference>
<evidence type="ECO:0000313" key="2">
    <source>
        <dbReference type="Proteomes" id="UP000449846"/>
    </source>
</evidence>
<accession>A0A844HUX7</accession>
<sequence length="192" mass="21102">MPARADFSRCRASEARLVAALDAAAGEIQARAALRLPFRALPSHFGPEMEAIVASDMRCRVTGECGGGILSVARSVSAKPHDHRKREWVVALYRAGESIGAIATRLGMSKDTVTWHLRISGVSVLEERVAQRVDEVECCALRLRAKGAEDWPLSRICVTFGWALAFAREARARARDLRNREIFAQHPLVAAE</sequence>
<organism evidence="1 2">
    <name type="scientific">Paracoccus litorisediminis</name>
    <dbReference type="NCBI Taxonomy" id="2006130"/>
    <lineage>
        <taxon>Bacteria</taxon>
        <taxon>Pseudomonadati</taxon>
        <taxon>Pseudomonadota</taxon>
        <taxon>Alphaproteobacteria</taxon>
        <taxon>Rhodobacterales</taxon>
        <taxon>Paracoccaceae</taxon>
        <taxon>Paracoccus</taxon>
    </lineage>
</organism>
<comment type="caution">
    <text evidence="1">The sequence shown here is derived from an EMBL/GenBank/DDBJ whole genome shotgun (WGS) entry which is preliminary data.</text>
</comment>
<proteinExistence type="predicted"/>
<dbReference type="Proteomes" id="UP000449846">
    <property type="component" value="Unassembled WGS sequence"/>
</dbReference>